<gene>
    <name evidence="5" type="ORF">MZV50_10200</name>
</gene>
<keyword evidence="3" id="KW-0804">Transcription</keyword>
<reference evidence="5 6" key="1">
    <citation type="submission" date="2022-04" db="EMBL/GenBank/DDBJ databases">
        <title>Genome sequence of soybean root-associated Caulobacter segnis RL271.</title>
        <authorList>
            <person name="Longley R."/>
            <person name="Bonito G."/>
            <person name="Trigodet F."/>
            <person name="Crosson S."/>
            <person name="Fiebig A."/>
        </authorList>
    </citation>
    <scope>NUCLEOTIDE SEQUENCE [LARGE SCALE GENOMIC DNA]</scope>
    <source>
        <strain evidence="5 6">RL271</strain>
    </source>
</reference>
<dbReference type="Pfam" id="PF12833">
    <property type="entry name" value="HTH_18"/>
    <property type="match status" value="1"/>
</dbReference>
<evidence type="ECO:0000256" key="2">
    <source>
        <dbReference type="ARBA" id="ARBA00023125"/>
    </source>
</evidence>
<dbReference type="PROSITE" id="PS01124">
    <property type="entry name" value="HTH_ARAC_FAMILY_2"/>
    <property type="match status" value="1"/>
</dbReference>
<proteinExistence type="predicted"/>
<dbReference type="SMART" id="SM00342">
    <property type="entry name" value="HTH_ARAC"/>
    <property type="match status" value="1"/>
</dbReference>
<dbReference type="Proteomes" id="UP001057520">
    <property type="component" value="Chromosome"/>
</dbReference>
<evidence type="ECO:0000256" key="3">
    <source>
        <dbReference type="ARBA" id="ARBA00023163"/>
    </source>
</evidence>
<evidence type="ECO:0000259" key="4">
    <source>
        <dbReference type="PROSITE" id="PS01124"/>
    </source>
</evidence>
<dbReference type="EMBL" id="CP096040">
    <property type="protein sequence ID" value="USQ97876.1"/>
    <property type="molecule type" value="Genomic_DNA"/>
</dbReference>
<evidence type="ECO:0000313" key="5">
    <source>
        <dbReference type="EMBL" id="USQ97876.1"/>
    </source>
</evidence>
<keyword evidence="1" id="KW-0805">Transcription regulation</keyword>
<dbReference type="InterPro" id="IPR018060">
    <property type="entry name" value="HTH_AraC"/>
</dbReference>
<name>A0ABY4ZYN5_9CAUL</name>
<keyword evidence="2" id="KW-0238">DNA-binding</keyword>
<evidence type="ECO:0000313" key="6">
    <source>
        <dbReference type="Proteomes" id="UP001057520"/>
    </source>
</evidence>
<accession>A0ABY4ZYN5</accession>
<sequence>MGAAGWSGQVWIGRDWWGFEGVGGESRAHGHLCAQVVAGLDAPVRVEAQHGIIEAWAVVIPPGARHRLLDADGSMRAIYPRPLGRLARRWGVARWSGVTAAPDAWRPLLASGRLAEMVDAEAALGEATAIDPRLKQVLDELGGDLGLADLAAQVGLSTARLRALAQAELGAPLAHWRLWLRLETALLRLRAGEGLAIAAAEAGFADQSHLNRAMGRFLGITPLTVARLLNPLPR</sequence>
<evidence type="ECO:0000256" key="1">
    <source>
        <dbReference type="ARBA" id="ARBA00023015"/>
    </source>
</evidence>
<dbReference type="PANTHER" id="PTHR46796:SF15">
    <property type="entry name" value="BLL1074 PROTEIN"/>
    <property type="match status" value="1"/>
</dbReference>
<keyword evidence="6" id="KW-1185">Reference proteome</keyword>
<organism evidence="5 6">
    <name type="scientific">Caulobacter segnis</name>
    <dbReference type="NCBI Taxonomy" id="88688"/>
    <lineage>
        <taxon>Bacteria</taxon>
        <taxon>Pseudomonadati</taxon>
        <taxon>Pseudomonadota</taxon>
        <taxon>Alphaproteobacteria</taxon>
        <taxon>Caulobacterales</taxon>
        <taxon>Caulobacteraceae</taxon>
        <taxon>Caulobacter</taxon>
    </lineage>
</organism>
<dbReference type="InterPro" id="IPR018062">
    <property type="entry name" value="HTH_AraC-typ_CS"/>
</dbReference>
<dbReference type="PROSITE" id="PS00041">
    <property type="entry name" value="HTH_ARAC_FAMILY_1"/>
    <property type="match status" value="1"/>
</dbReference>
<protein>
    <submittedName>
        <fullName evidence="5">AraC family transcriptional regulator</fullName>
    </submittedName>
</protein>
<dbReference type="Gene3D" id="1.10.10.60">
    <property type="entry name" value="Homeodomain-like"/>
    <property type="match status" value="1"/>
</dbReference>
<dbReference type="InterPro" id="IPR050204">
    <property type="entry name" value="AraC_XylS_family_regulators"/>
</dbReference>
<feature type="domain" description="HTH araC/xylS-type" evidence="4">
    <location>
        <begin position="131"/>
        <end position="228"/>
    </location>
</feature>
<dbReference type="PANTHER" id="PTHR46796">
    <property type="entry name" value="HTH-TYPE TRANSCRIPTIONAL ACTIVATOR RHAS-RELATED"/>
    <property type="match status" value="1"/>
</dbReference>